<dbReference type="GO" id="GO:0006351">
    <property type="term" value="P:DNA-templated transcription"/>
    <property type="evidence" value="ECO:0007669"/>
    <property type="project" value="InterPro"/>
</dbReference>
<sequence>MFLNEVNRTFESVIDPSFQSKYDRWCERRESKDAGHTPFAADDELGDDFEILVLRVCLLSIQSLPCPGYPAFGVLNTHLNQLENWFCSLADELEASQKQERKPSIVAVQHKLCHVCYLIKYAKVRACWSALNAAIKEAHETGLHRRDDNAAVDDLEMELRRQIFWNLYVWDRYMCVYFGFWPLIPEGYFDVELPRDLFRPLTATPGSVTTFTDRVYHIKIARYITAFTSPPSWKADRHNASLVAEFAQQFQVLVVDQLPSIYWLDNPDLRLDTVEPAIPRKRQFLHLAIYHTKASLYRAFADPFNRLHVETNTPPKHTPDLLALSHRRAYMDAICKAISCLVQLFASTTEKSGSAAEKLFLLPVWLIDALACLGVCFLSIQADERRLANQGLQISPDQDLKCCLVTFLNTFDILRRGASRSAFVKKGLEALETLYQIVYTSPCRELLLKSNEESEMATLGAFSVRGTEEWLPSFLEKPDRAWIFQQKSFFSDLLS</sequence>
<organism evidence="6 7">
    <name type="scientific">Penicillium oxalicum (strain 114-2 / CGMCC 5302)</name>
    <name type="common">Penicillium decumbens</name>
    <dbReference type="NCBI Taxonomy" id="933388"/>
    <lineage>
        <taxon>Eukaryota</taxon>
        <taxon>Fungi</taxon>
        <taxon>Dikarya</taxon>
        <taxon>Ascomycota</taxon>
        <taxon>Pezizomycotina</taxon>
        <taxon>Eurotiomycetes</taxon>
        <taxon>Eurotiomycetidae</taxon>
        <taxon>Eurotiales</taxon>
        <taxon>Aspergillaceae</taxon>
        <taxon>Penicillium</taxon>
    </lineage>
</organism>
<keyword evidence="4" id="KW-0539">Nucleus</keyword>
<dbReference type="GO" id="GO:0003677">
    <property type="term" value="F:DNA binding"/>
    <property type="evidence" value="ECO:0007669"/>
    <property type="project" value="InterPro"/>
</dbReference>
<dbReference type="PANTHER" id="PTHR31001:SF87">
    <property type="entry name" value="COL-21"/>
    <property type="match status" value="1"/>
</dbReference>
<dbReference type="InterPro" id="IPR050613">
    <property type="entry name" value="Sec_Metabolite_Reg"/>
</dbReference>
<dbReference type="Pfam" id="PF04082">
    <property type="entry name" value="Fungal_trans"/>
    <property type="match status" value="1"/>
</dbReference>
<accession>S7ZPH9</accession>
<dbReference type="SMART" id="SM00906">
    <property type="entry name" value="Fungal_trans"/>
    <property type="match status" value="1"/>
</dbReference>
<keyword evidence="3" id="KW-0804">Transcription</keyword>
<dbReference type="HOGENOM" id="CLU_551063_0_0_1"/>
<dbReference type="EMBL" id="KB644414">
    <property type="protein sequence ID" value="EPS32294.1"/>
    <property type="molecule type" value="Genomic_DNA"/>
</dbReference>
<feature type="domain" description="Xylanolytic transcriptional activator regulatory" evidence="5">
    <location>
        <begin position="127"/>
        <end position="200"/>
    </location>
</feature>
<evidence type="ECO:0000256" key="3">
    <source>
        <dbReference type="ARBA" id="ARBA00023163"/>
    </source>
</evidence>
<name>S7ZPH9_PENO1</name>
<dbReference type="OrthoDB" id="5344325at2759"/>
<dbReference type="GO" id="GO:0008270">
    <property type="term" value="F:zinc ion binding"/>
    <property type="evidence" value="ECO:0007669"/>
    <property type="project" value="InterPro"/>
</dbReference>
<evidence type="ECO:0000256" key="2">
    <source>
        <dbReference type="ARBA" id="ARBA00023015"/>
    </source>
</evidence>
<dbReference type="AlphaFoldDB" id="S7ZPH9"/>
<comment type="subcellular location">
    <subcellularLocation>
        <location evidence="1">Nucleus</location>
    </subcellularLocation>
</comment>
<proteinExistence type="predicted"/>
<evidence type="ECO:0000256" key="4">
    <source>
        <dbReference type="ARBA" id="ARBA00023242"/>
    </source>
</evidence>
<dbReference type="CDD" id="cd12148">
    <property type="entry name" value="fungal_TF_MHR"/>
    <property type="match status" value="1"/>
</dbReference>
<dbReference type="GO" id="GO:0005634">
    <property type="term" value="C:nucleus"/>
    <property type="evidence" value="ECO:0007669"/>
    <property type="project" value="UniProtKB-SubCell"/>
</dbReference>
<evidence type="ECO:0000259" key="5">
    <source>
        <dbReference type="SMART" id="SM00906"/>
    </source>
</evidence>
<evidence type="ECO:0000313" key="6">
    <source>
        <dbReference type="EMBL" id="EPS32294.1"/>
    </source>
</evidence>
<evidence type="ECO:0000256" key="1">
    <source>
        <dbReference type="ARBA" id="ARBA00004123"/>
    </source>
</evidence>
<dbReference type="PANTHER" id="PTHR31001">
    <property type="entry name" value="UNCHARACTERIZED TRANSCRIPTIONAL REGULATORY PROTEIN"/>
    <property type="match status" value="1"/>
</dbReference>
<dbReference type="Proteomes" id="UP000019376">
    <property type="component" value="Unassembled WGS sequence"/>
</dbReference>
<dbReference type="eggNOG" id="ENOG502S8A9">
    <property type="taxonomic scope" value="Eukaryota"/>
</dbReference>
<reference evidence="6 7" key="1">
    <citation type="journal article" date="2013" name="PLoS ONE">
        <title>Genomic and secretomic analyses reveal unique features of the lignocellulolytic enzyme system of Penicillium decumbens.</title>
        <authorList>
            <person name="Liu G."/>
            <person name="Zhang L."/>
            <person name="Wei X."/>
            <person name="Zou G."/>
            <person name="Qin Y."/>
            <person name="Ma L."/>
            <person name="Li J."/>
            <person name="Zheng H."/>
            <person name="Wang S."/>
            <person name="Wang C."/>
            <person name="Xun L."/>
            <person name="Zhao G.-P."/>
            <person name="Zhou Z."/>
            <person name="Qu Y."/>
        </authorList>
    </citation>
    <scope>NUCLEOTIDE SEQUENCE [LARGE SCALE GENOMIC DNA]</scope>
    <source>
        <strain evidence="7">114-2 / CGMCC 5302</strain>
    </source>
</reference>
<dbReference type="InterPro" id="IPR007219">
    <property type="entry name" value="XnlR_reg_dom"/>
</dbReference>
<gene>
    <name evidence="6" type="ORF">PDE_07254</name>
</gene>
<evidence type="ECO:0000313" key="7">
    <source>
        <dbReference type="Proteomes" id="UP000019376"/>
    </source>
</evidence>
<dbReference type="STRING" id="933388.S7ZPH9"/>
<dbReference type="PhylomeDB" id="S7ZPH9"/>
<keyword evidence="2" id="KW-0805">Transcription regulation</keyword>
<keyword evidence="7" id="KW-1185">Reference proteome</keyword>
<protein>
    <recommendedName>
        <fullName evidence="5">Xylanolytic transcriptional activator regulatory domain-containing protein</fullName>
    </recommendedName>
</protein>